<keyword evidence="5 7" id="KW-1133">Transmembrane helix</keyword>
<protein>
    <submittedName>
        <fullName evidence="9">SLC13 family permease</fullName>
    </submittedName>
</protein>
<feature type="transmembrane region" description="Helical" evidence="7">
    <location>
        <begin position="418"/>
        <end position="448"/>
    </location>
</feature>
<feature type="domain" description="RCK C-terminal" evidence="8">
    <location>
        <begin position="305"/>
        <end position="396"/>
    </location>
</feature>
<name>A0ABW2MW90_9FLAO</name>
<comment type="subcellular location">
    <subcellularLocation>
        <location evidence="1">Membrane</location>
        <topology evidence="1">Multi-pass membrane protein</topology>
    </subcellularLocation>
</comment>
<reference evidence="10" key="1">
    <citation type="journal article" date="2019" name="Int. J. Syst. Evol. Microbiol.">
        <title>The Global Catalogue of Microorganisms (GCM) 10K type strain sequencing project: providing services to taxonomists for standard genome sequencing and annotation.</title>
        <authorList>
            <consortium name="The Broad Institute Genomics Platform"/>
            <consortium name="The Broad Institute Genome Sequencing Center for Infectious Disease"/>
            <person name="Wu L."/>
            <person name="Ma J."/>
        </authorList>
    </citation>
    <scope>NUCLEOTIDE SEQUENCE [LARGE SCALE GENOMIC DNA]</scope>
    <source>
        <strain evidence="10">CGMCC 1.16306</strain>
    </source>
</reference>
<feature type="transmembrane region" description="Helical" evidence="7">
    <location>
        <begin position="140"/>
        <end position="161"/>
    </location>
</feature>
<feature type="transmembrane region" description="Helical" evidence="7">
    <location>
        <begin position="90"/>
        <end position="119"/>
    </location>
</feature>
<keyword evidence="6 7" id="KW-0472">Membrane</keyword>
<sequence>MEFQILTVFIILAVTILLFVTELFPIDKISFFIIVALILCGLTTPQEAISGFANPATITVLSLMILAIGLEENGVIQWLTDVIKKLKILPLLLITPAFMVISAGISAFISTTAVVIIFIKIVSQLAEKYNFSAAKLLMPISFAGILGGSCTLMGTSTNLLVNQIALDLGADKFSFFEFSAIGIILLAIGVVYMMIASRWLPKDKAADFEHEYAVEEYVFTVSVDKDSELIGERLEDIEFLNSNGTSIIKLIRGQHTINAPGRYINLKEGDNLVLMSDIDNLGDIKKIEGFKFHDNKTIEIEEESDNKKSEKEFTLRYVELLVLPGSKLLGKTMKNLRNMSLEGAFPIAIKKRKNLRNTKERLIRKNIQEINIKPGDRILLELQEKNISQLYNIENTAILNQHDSTPTIPTSKKLITSLILLGVIAIAASGLTTILTASLIGVASLLLTKSISLEDIYHKINWQIIFLLAGMIPLGIAMNNSGTDLWISEKLLALLSDQSPTIILAIIFGFTMLMSGTISNNATAIIMTPIAISVAMGLDLPLKPFILAVMFAANFSFFTPVGYQTNALIYGTGIYSFKHFLIIGGILSILLWIAATLLLSTLLT</sequence>
<evidence type="ECO:0000256" key="4">
    <source>
        <dbReference type="ARBA" id="ARBA00022737"/>
    </source>
</evidence>
<gene>
    <name evidence="9" type="ORF">ACFQO1_10625</name>
</gene>
<comment type="caution">
    <text evidence="9">The sequence shown here is derived from an EMBL/GenBank/DDBJ whole genome shotgun (WGS) entry which is preliminary data.</text>
</comment>
<dbReference type="InterPro" id="IPR004680">
    <property type="entry name" value="Cit_transptr-like_dom"/>
</dbReference>
<evidence type="ECO:0000313" key="10">
    <source>
        <dbReference type="Proteomes" id="UP001596415"/>
    </source>
</evidence>
<evidence type="ECO:0000256" key="2">
    <source>
        <dbReference type="ARBA" id="ARBA00022448"/>
    </source>
</evidence>
<evidence type="ECO:0000256" key="1">
    <source>
        <dbReference type="ARBA" id="ARBA00004141"/>
    </source>
</evidence>
<keyword evidence="4" id="KW-0677">Repeat</keyword>
<dbReference type="PROSITE" id="PS51202">
    <property type="entry name" value="RCK_C"/>
    <property type="match status" value="2"/>
</dbReference>
<feature type="transmembrane region" description="Helical" evidence="7">
    <location>
        <begin position="5"/>
        <end position="23"/>
    </location>
</feature>
<feature type="transmembrane region" description="Helical" evidence="7">
    <location>
        <begin position="173"/>
        <end position="195"/>
    </location>
</feature>
<dbReference type="InterPro" id="IPR051679">
    <property type="entry name" value="DASS-Related_Transporters"/>
</dbReference>
<dbReference type="InterPro" id="IPR036721">
    <property type="entry name" value="RCK_C_sf"/>
</dbReference>
<dbReference type="EMBL" id="JBHTBN010000005">
    <property type="protein sequence ID" value="MFC7358145.1"/>
    <property type="molecule type" value="Genomic_DNA"/>
</dbReference>
<keyword evidence="2" id="KW-0813">Transport</keyword>
<evidence type="ECO:0000256" key="5">
    <source>
        <dbReference type="ARBA" id="ARBA00022989"/>
    </source>
</evidence>
<dbReference type="PANTHER" id="PTHR43652:SF2">
    <property type="entry name" value="BASIC AMINO ACID ANTIPORTER YFCC-RELATED"/>
    <property type="match status" value="1"/>
</dbReference>
<evidence type="ECO:0000256" key="6">
    <source>
        <dbReference type="ARBA" id="ARBA00023136"/>
    </source>
</evidence>
<keyword evidence="10" id="KW-1185">Reference proteome</keyword>
<dbReference type="RefSeq" id="WP_380218039.1">
    <property type="nucleotide sequence ID" value="NZ_JBHTBN010000005.1"/>
</dbReference>
<dbReference type="Proteomes" id="UP001596415">
    <property type="component" value="Unassembled WGS sequence"/>
</dbReference>
<feature type="domain" description="RCK C-terminal" evidence="8">
    <location>
        <begin position="206"/>
        <end position="290"/>
    </location>
</feature>
<dbReference type="InterPro" id="IPR006037">
    <property type="entry name" value="RCK_C"/>
</dbReference>
<organism evidence="9 10">
    <name type="scientific">Jejudonia soesokkakensis</name>
    <dbReference type="NCBI Taxonomy" id="1323432"/>
    <lineage>
        <taxon>Bacteria</taxon>
        <taxon>Pseudomonadati</taxon>
        <taxon>Bacteroidota</taxon>
        <taxon>Flavobacteriia</taxon>
        <taxon>Flavobacteriales</taxon>
        <taxon>Flavobacteriaceae</taxon>
        <taxon>Jejudonia</taxon>
    </lineage>
</organism>
<evidence type="ECO:0000313" key="9">
    <source>
        <dbReference type="EMBL" id="MFC7358145.1"/>
    </source>
</evidence>
<accession>A0ABW2MW90</accession>
<feature type="transmembrane region" description="Helical" evidence="7">
    <location>
        <begin position="460"/>
        <end position="479"/>
    </location>
</feature>
<feature type="transmembrane region" description="Helical" evidence="7">
    <location>
        <begin position="29"/>
        <end position="45"/>
    </location>
</feature>
<dbReference type="SUPFAM" id="SSF116726">
    <property type="entry name" value="TrkA C-terminal domain-like"/>
    <property type="match status" value="2"/>
</dbReference>
<evidence type="ECO:0000256" key="7">
    <source>
        <dbReference type="SAM" id="Phobius"/>
    </source>
</evidence>
<evidence type="ECO:0000256" key="3">
    <source>
        <dbReference type="ARBA" id="ARBA00022692"/>
    </source>
</evidence>
<dbReference type="Gene3D" id="3.30.70.1450">
    <property type="entry name" value="Regulator of K+ conductance, C-terminal domain"/>
    <property type="match status" value="2"/>
</dbReference>
<proteinExistence type="predicted"/>
<evidence type="ECO:0000259" key="8">
    <source>
        <dbReference type="PROSITE" id="PS51202"/>
    </source>
</evidence>
<feature type="transmembrane region" description="Helical" evidence="7">
    <location>
        <begin position="545"/>
        <end position="563"/>
    </location>
</feature>
<dbReference type="Pfam" id="PF03600">
    <property type="entry name" value="CitMHS"/>
    <property type="match status" value="1"/>
</dbReference>
<dbReference type="PANTHER" id="PTHR43652">
    <property type="entry name" value="BASIC AMINO ACID ANTIPORTER YFCC-RELATED"/>
    <property type="match status" value="1"/>
</dbReference>
<feature type="transmembrane region" description="Helical" evidence="7">
    <location>
        <begin position="579"/>
        <end position="603"/>
    </location>
</feature>
<keyword evidence="3 7" id="KW-0812">Transmembrane</keyword>